<dbReference type="GeneID" id="67025814"/>
<evidence type="ECO:0000313" key="1">
    <source>
        <dbReference type="EMBL" id="QRW15533.1"/>
    </source>
</evidence>
<evidence type="ECO:0000313" key="2">
    <source>
        <dbReference type="Proteomes" id="UP000650533"/>
    </source>
</evidence>
<gene>
    <name evidence="1" type="ORF">RhiXN_03534</name>
</gene>
<sequence>MAPPVLRGLLHKMDEELQALHMAKQELQKAQQGLLVAIDKKMKENTMVSNQLLLLELHLSLLGKQSQHSKGDCTGMFRTM</sequence>
<dbReference type="EMBL" id="CP059658">
    <property type="protein sequence ID" value="QRW15533.1"/>
    <property type="molecule type" value="Genomic_DNA"/>
</dbReference>
<name>A0A8H8NNK0_9AGAM</name>
<accession>A0A8H8NNK0</accession>
<organism evidence="1 2">
    <name type="scientific">Rhizoctonia solani</name>
    <dbReference type="NCBI Taxonomy" id="456999"/>
    <lineage>
        <taxon>Eukaryota</taxon>
        <taxon>Fungi</taxon>
        <taxon>Dikarya</taxon>
        <taxon>Basidiomycota</taxon>
        <taxon>Agaricomycotina</taxon>
        <taxon>Agaricomycetes</taxon>
        <taxon>Cantharellales</taxon>
        <taxon>Ceratobasidiaceae</taxon>
        <taxon>Rhizoctonia</taxon>
    </lineage>
</organism>
<proteinExistence type="predicted"/>
<protein>
    <submittedName>
        <fullName evidence="1">Uncharacterized protein</fullName>
    </submittedName>
</protein>
<dbReference type="RefSeq" id="XP_043175770.1">
    <property type="nucleotide sequence ID" value="XM_043323351.1"/>
</dbReference>
<dbReference type="Proteomes" id="UP000650533">
    <property type="component" value="Chromosome 1"/>
</dbReference>
<dbReference type="KEGG" id="rsx:RhiXN_03534"/>
<reference evidence="1" key="1">
    <citation type="submission" date="2020-05" db="EMBL/GenBank/DDBJ databases">
        <title>Evolutionary and genomic comparisons of hybrid uninucleate and nonhybrid Rhizoctonia fungi.</title>
        <authorList>
            <person name="Li C."/>
            <person name="Chen X."/>
        </authorList>
    </citation>
    <scope>NUCLEOTIDE SEQUENCE</scope>
    <source>
        <strain evidence="1">AG-1 IA</strain>
    </source>
</reference>
<dbReference type="AlphaFoldDB" id="A0A8H8NNK0"/>